<evidence type="ECO:0000313" key="2">
    <source>
        <dbReference type="EMBL" id="SUT92177.1"/>
    </source>
</evidence>
<gene>
    <name evidence="1" type="ORF">I6G67_10285</name>
    <name evidence="2" type="ORF">NCTC10308_00671</name>
</gene>
<dbReference type="AlphaFoldDB" id="A0A380TWF3"/>
<evidence type="ECO:0000313" key="1">
    <source>
        <dbReference type="EMBL" id="QPS02639.1"/>
    </source>
</evidence>
<sequence>MSDENLYAVRDEIVSRLEQFMDEWGVKKIYTPKNLGMTTELSQTTPNIQVNFRRTKSAGVVSKGDALKLKVVWEVTACCKHAASQVTDGSKAFDMAGDLTIKIIKKLSGWEPESSAEPLIYINTEEDISKSCVYSTVVLESELFIQTEPD</sequence>
<reference evidence="2 3" key="1">
    <citation type="submission" date="2018-06" db="EMBL/GenBank/DDBJ databases">
        <authorList>
            <consortium name="Pathogen Informatics"/>
            <person name="Doyle S."/>
        </authorList>
    </citation>
    <scope>NUCLEOTIDE SEQUENCE [LARGE SCALE GENOMIC DNA]</scope>
    <source>
        <strain evidence="2 3">NCTC10308</strain>
    </source>
</reference>
<name>A0A380TWF3_ACIJO</name>
<reference evidence="1 4" key="2">
    <citation type="submission" date="2020-12" db="EMBL/GenBank/DDBJ databases">
        <title>FDA dAtabase for Regulatory Grade micrObial Sequences (FDA-ARGOS): Supporting development and validation of Infectious Disease Dx tests.</title>
        <authorList>
            <person name="Sproer C."/>
            <person name="Gronow S."/>
            <person name="Severitt S."/>
            <person name="Schroder I."/>
            <person name="Tallon L."/>
            <person name="Sadzewicz L."/>
            <person name="Zhao X."/>
            <person name="Boylan J."/>
            <person name="Ott S."/>
            <person name="Bowen H."/>
            <person name="Vavikolanu K."/>
            <person name="Mehta A."/>
            <person name="Aluvathingal J."/>
            <person name="Nadendla S."/>
            <person name="Lowell S."/>
            <person name="Myers T."/>
            <person name="Yan Y."/>
            <person name="Sichtig H."/>
        </authorList>
    </citation>
    <scope>NUCLEOTIDE SEQUENCE [LARGE SCALE GENOMIC DNA]</scope>
    <source>
        <strain evidence="1 4">FDAARGOS_910</strain>
    </source>
</reference>
<dbReference type="EMBL" id="CP065666">
    <property type="protein sequence ID" value="QPS02639.1"/>
    <property type="molecule type" value="Genomic_DNA"/>
</dbReference>
<dbReference type="EMBL" id="UFRV01000006">
    <property type="protein sequence ID" value="SUT92177.1"/>
    <property type="molecule type" value="Genomic_DNA"/>
</dbReference>
<evidence type="ECO:0000313" key="4">
    <source>
        <dbReference type="Proteomes" id="UP000595107"/>
    </source>
</evidence>
<dbReference type="InterPro" id="IPR056912">
    <property type="entry name" value="Phage_JBD30_tail_term-like"/>
</dbReference>
<dbReference type="Proteomes" id="UP000595107">
    <property type="component" value="Chromosome"/>
</dbReference>
<dbReference type="RefSeq" id="WP_004693717.1">
    <property type="nucleotide sequence ID" value="NZ_BBTB01000027.1"/>
</dbReference>
<dbReference type="Proteomes" id="UP000254227">
    <property type="component" value="Unassembled WGS sequence"/>
</dbReference>
<organism evidence="2 3">
    <name type="scientific">Acinetobacter johnsonii</name>
    <dbReference type="NCBI Taxonomy" id="40214"/>
    <lineage>
        <taxon>Bacteria</taxon>
        <taxon>Pseudomonadati</taxon>
        <taxon>Pseudomonadota</taxon>
        <taxon>Gammaproteobacteria</taxon>
        <taxon>Moraxellales</taxon>
        <taxon>Moraxellaceae</taxon>
        <taxon>Acinetobacter</taxon>
    </lineage>
</organism>
<dbReference type="Pfam" id="PF23840">
    <property type="entry name" value="Phage_tail_terminator"/>
    <property type="match status" value="1"/>
</dbReference>
<accession>A0A380TWF3</accession>
<evidence type="ECO:0000313" key="3">
    <source>
        <dbReference type="Proteomes" id="UP000254227"/>
    </source>
</evidence>
<proteinExistence type="predicted"/>
<protein>
    <submittedName>
        <fullName evidence="2">Uncharacterized protein</fullName>
    </submittedName>
</protein>